<reference evidence="3" key="2">
    <citation type="submission" date="2025-08" db="UniProtKB">
        <authorList>
            <consortium name="RefSeq"/>
        </authorList>
    </citation>
    <scope>IDENTIFICATION</scope>
    <source>
        <tissue evidence="3">Young leaves</tissue>
    </source>
</reference>
<dbReference type="UniPathway" id="UPA00988"/>
<dbReference type="AlphaFoldDB" id="A0A8B9ARM1"/>
<organism evidence="2 3">
    <name type="scientific">Phoenix dactylifera</name>
    <name type="common">Date palm</name>
    <dbReference type="NCBI Taxonomy" id="42345"/>
    <lineage>
        <taxon>Eukaryota</taxon>
        <taxon>Viridiplantae</taxon>
        <taxon>Streptophyta</taxon>
        <taxon>Embryophyta</taxon>
        <taxon>Tracheophyta</taxon>
        <taxon>Spermatophyta</taxon>
        <taxon>Magnoliopsida</taxon>
        <taxon>Liliopsida</taxon>
        <taxon>Arecaceae</taxon>
        <taxon>Coryphoideae</taxon>
        <taxon>Phoeniceae</taxon>
        <taxon>Phoenix</taxon>
    </lineage>
</organism>
<dbReference type="GO" id="GO:0002098">
    <property type="term" value="P:tRNA wobble uridine modification"/>
    <property type="evidence" value="ECO:0007669"/>
    <property type="project" value="InterPro"/>
</dbReference>
<accession>A0A8B9ARM1</accession>
<evidence type="ECO:0000256" key="1">
    <source>
        <dbReference type="ARBA" id="ARBA00005043"/>
    </source>
</evidence>
<comment type="pathway">
    <text evidence="1">tRNA modification; 5-methoxycarbonylmethyl-2-thiouridine-tRNA biosynthesis.</text>
</comment>
<dbReference type="PANTHER" id="PTHR16184">
    <property type="entry name" value="ELONGATOR COMPLEX PROTEIN 6"/>
    <property type="match status" value="1"/>
</dbReference>
<evidence type="ECO:0000313" key="2">
    <source>
        <dbReference type="Proteomes" id="UP000228380"/>
    </source>
</evidence>
<protein>
    <submittedName>
        <fullName evidence="3">Elongator complex protein 6-like</fullName>
    </submittedName>
</protein>
<sequence>MGTFSTRIDGEDQRDGFFFFFSNGNQVTRHYFRRKHFLNWIGWCEIFVEIWNCIRGSILLFERVTGFNNVADICCDESRDRLIKKGRITGKKWTQSFLYLLKNYRGFVKLANQGCNLSVQRNNNQLHFLEMLKLEFPGLTWGNDIEGGFVESCGKFQRVIEASRAKEYRRGCITIMIDDLSLFSCPWFCRLYVDFLYYCIVLTSELDCFLMILNHEDIYSSEEAPRLLS</sequence>
<evidence type="ECO:0000313" key="3">
    <source>
        <dbReference type="RefSeq" id="XP_038989095.1"/>
    </source>
</evidence>
<keyword evidence="2" id="KW-1185">Reference proteome</keyword>
<gene>
    <name evidence="3" type="primary">LOC103706731</name>
</gene>
<dbReference type="RefSeq" id="XP_038989095.1">
    <property type="nucleotide sequence ID" value="XM_039133167.1"/>
</dbReference>
<proteinExistence type="predicted"/>
<dbReference type="GO" id="GO:0033588">
    <property type="term" value="C:elongator holoenzyme complex"/>
    <property type="evidence" value="ECO:0007669"/>
    <property type="project" value="InterPro"/>
</dbReference>
<dbReference type="InterPro" id="IPR018627">
    <property type="entry name" value="ELP6"/>
</dbReference>
<dbReference type="OrthoDB" id="9995306at2759"/>
<dbReference type="Proteomes" id="UP000228380">
    <property type="component" value="Chromosome 13"/>
</dbReference>
<dbReference type="PANTHER" id="PTHR16184:SF6">
    <property type="entry name" value="ELONGATOR COMPLEX PROTEIN 6"/>
    <property type="match status" value="1"/>
</dbReference>
<reference evidence="2" key="1">
    <citation type="journal article" date="2019" name="Nat. Commun.">
        <title>Genome-wide association mapping of date palm fruit traits.</title>
        <authorList>
            <person name="Hazzouri K.M."/>
            <person name="Gros-Balthazard M."/>
            <person name="Flowers J.M."/>
            <person name="Copetti D."/>
            <person name="Lemansour A."/>
            <person name="Lebrun M."/>
            <person name="Masmoudi K."/>
            <person name="Ferrand S."/>
            <person name="Dhar M.I."/>
            <person name="Fresquez Z.A."/>
            <person name="Rosas U."/>
            <person name="Zhang J."/>
            <person name="Talag J."/>
            <person name="Lee S."/>
            <person name="Kudrna D."/>
            <person name="Powell R.F."/>
            <person name="Leitch I.J."/>
            <person name="Krueger R.R."/>
            <person name="Wing R.A."/>
            <person name="Amiri K.M.A."/>
            <person name="Purugganan M.D."/>
        </authorList>
    </citation>
    <scope>NUCLEOTIDE SEQUENCE [LARGE SCALE GENOMIC DNA]</scope>
    <source>
        <strain evidence="2">cv. Khalas</strain>
    </source>
</reference>
<name>A0A8B9ARM1_PHODC</name>
<dbReference type="KEGG" id="pda:103706731"/>
<dbReference type="GeneID" id="103706731"/>